<accession>A0ABS3UL50</accession>
<dbReference type="InterPro" id="IPR036388">
    <property type="entry name" value="WH-like_DNA-bd_sf"/>
</dbReference>
<dbReference type="Gene3D" id="1.10.10.10">
    <property type="entry name" value="Winged helix-like DNA-binding domain superfamily/Winged helix DNA-binding domain"/>
    <property type="match status" value="1"/>
</dbReference>
<protein>
    <submittedName>
        <fullName evidence="2">Helix-turn-helix transcriptional regulator</fullName>
    </submittedName>
</protein>
<dbReference type="Proteomes" id="UP000679690">
    <property type="component" value="Unassembled WGS sequence"/>
</dbReference>
<dbReference type="PROSITE" id="PS50890">
    <property type="entry name" value="PUA"/>
    <property type="match status" value="1"/>
</dbReference>
<dbReference type="InterPro" id="IPR016032">
    <property type="entry name" value="Sig_transdc_resp-reg_C-effctor"/>
</dbReference>
<dbReference type="InterPro" id="IPR000792">
    <property type="entry name" value="Tscrpt_reg_LuxR_C"/>
</dbReference>
<reference evidence="2 3" key="1">
    <citation type="submission" date="2021-03" db="EMBL/GenBank/DDBJ databases">
        <title>Actinoplanes flavus sp. nov., a novel actinomycete isolated from Coconut Palm rhizosphere soil.</title>
        <authorList>
            <person name="Luo X."/>
        </authorList>
    </citation>
    <scope>NUCLEOTIDE SEQUENCE [LARGE SCALE GENOMIC DNA]</scope>
    <source>
        <strain evidence="2 3">NEAU-H7</strain>
    </source>
</reference>
<evidence type="ECO:0000313" key="2">
    <source>
        <dbReference type="EMBL" id="MBO3739515.1"/>
    </source>
</evidence>
<comment type="caution">
    <text evidence="2">The sequence shown here is derived from an EMBL/GenBank/DDBJ whole genome shotgun (WGS) entry which is preliminary data.</text>
</comment>
<organism evidence="2 3">
    <name type="scientific">Actinoplanes flavus</name>
    <dbReference type="NCBI Taxonomy" id="2820290"/>
    <lineage>
        <taxon>Bacteria</taxon>
        <taxon>Bacillati</taxon>
        <taxon>Actinomycetota</taxon>
        <taxon>Actinomycetes</taxon>
        <taxon>Micromonosporales</taxon>
        <taxon>Micromonosporaceae</taxon>
        <taxon>Actinoplanes</taxon>
    </lineage>
</organism>
<dbReference type="EMBL" id="JAGFNS010000011">
    <property type="protein sequence ID" value="MBO3739515.1"/>
    <property type="molecule type" value="Genomic_DNA"/>
</dbReference>
<keyword evidence="3" id="KW-1185">Reference proteome</keyword>
<sequence length="225" mass="24716">MEAVRGRLEELTMATTVECVSLNPNSAQKPESKKASKPLNQQLLERGVAIRAIYQDSHRHNPLLQEYATWMTDLGGEIRTAPTVPMLMIVYDRRVALLPIDPYDSSKGAQEVHAPGIVTAVYGLFAQIWSTATPLGRTPERDEAGLDPQLRELARLLAAGSTDEMAARKMGVSARTIKRRSAELMELLDARSRFQAGVIAAQRGWIDTSDTSTRRADTALAPHPA</sequence>
<feature type="domain" description="HTH luxR-type" evidence="1">
    <location>
        <begin position="139"/>
        <end position="204"/>
    </location>
</feature>
<dbReference type="InterPro" id="IPR051797">
    <property type="entry name" value="TrmB-like"/>
</dbReference>
<gene>
    <name evidence="2" type="ORF">J5X75_18535</name>
</gene>
<name>A0ABS3UL50_9ACTN</name>
<dbReference type="SMART" id="SM00421">
    <property type="entry name" value="HTH_LUXR"/>
    <property type="match status" value="1"/>
</dbReference>
<evidence type="ECO:0000313" key="3">
    <source>
        <dbReference type="Proteomes" id="UP000679690"/>
    </source>
</evidence>
<dbReference type="PANTHER" id="PTHR34293:SF1">
    <property type="entry name" value="HTH-TYPE TRANSCRIPTIONAL REGULATOR TRMBL2"/>
    <property type="match status" value="1"/>
</dbReference>
<proteinExistence type="predicted"/>
<dbReference type="SUPFAM" id="SSF46894">
    <property type="entry name" value="C-terminal effector domain of the bipartite response regulators"/>
    <property type="match status" value="1"/>
</dbReference>
<evidence type="ECO:0000259" key="1">
    <source>
        <dbReference type="PROSITE" id="PS50043"/>
    </source>
</evidence>
<dbReference type="PANTHER" id="PTHR34293">
    <property type="entry name" value="HTH-TYPE TRANSCRIPTIONAL REGULATOR TRMBL2"/>
    <property type="match status" value="1"/>
</dbReference>
<dbReference type="PROSITE" id="PS50043">
    <property type="entry name" value="HTH_LUXR_2"/>
    <property type="match status" value="1"/>
</dbReference>